<evidence type="ECO:0000256" key="1">
    <source>
        <dbReference type="SAM" id="Phobius"/>
    </source>
</evidence>
<dbReference type="RefSeq" id="WP_163385948.1">
    <property type="nucleotide sequence ID" value="NZ_JAUFQS010000009.1"/>
</dbReference>
<reference evidence="3" key="1">
    <citation type="journal article" date="2019" name="Int. J. Syst. Evol. Microbiol.">
        <title>The Global Catalogue of Microorganisms (GCM) 10K type strain sequencing project: providing services to taxonomists for standard genome sequencing and annotation.</title>
        <authorList>
            <consortium name="The Broad Institute Genomics Platform"/>
            <consortium name="The Broad Institute Genome Sequencing Center for Infectious Disease"/>
            <person name="Wu L."/>
            <person name="Ma J."/>
        </authorList>
    </citation>
    <scope>NUCLEOTIDE SEQUENCE [LARGE SCALE GENOMIC DNA]</scope>
    <source>
        <strain evidence="3">CECT 7706</strain>
    </source>
</reference>
<dbReference type="Pfam" id="PF13858">
    <property type="entry name" value="DUF4199"/>
    <property type="match status" value="1"/>
</dbReference>
<gene>
    <name evidence="2" type="ORF">QWZ15_11285</name>
</gene>
<keyword evidence="1" id="KW-0812">Transmembrane</keyword>
<sequence length="185" mass="20429">MEPQSQPSNSPAKAALNSGLIIGLVMLSINFIVYFMDYSYLVAAWYGFLVLVLFFAQVIYFGKQYRKEIGGFMDFGTAFQFAFVTLIVSGLITTIGNMLLYFVIHPGLPELLVETQLENMVAMLDSLGAGDSLSGDQIDDMRNEMASNFTFLGQIKAFGISLIIYAVLALILGAILKKRDKSTDF</sequence>
<name>A0ABT8C8E8_9BACT</name>
<organism evidence="2 3">
    <name type="scientific">Cyclobacterium jeungdonense</name>
    <dbReference type="NCBI Taxonomy" id="708087"/>
    <lineage>
        <taxon>Bacteria</taxon>
        <taxon>Pseudomonadati</taxon>
        <taxon>Bacteroidota</taxon>
        <taxon>Cytophagia</taxon>
        <taxon>Cytophagales</taxon>
        <taxon>Cyclobacteriaceae</taxon>
        <taxon>Cyclobacterium</taxon>
    </lineage>
</organism>
<feature type="transmembrane region" description="Helical" evidence="1">
    <location>
        <begin position="42"/>
        <end position="61"/>
    </location>
</feature>
<feature type="transmembrane region" description="Helical" evidence="1">
    <location>
        <begin position="155"/>
        <end position="176"/>
    </location>
</feature>
<keyword evidence="3" id="KW-1185">Reference proteome</keyword>
<evidence type="ECO:0000313" key="3">
    <source>
        <dbReference type="Proteomes" id="UP001236663"/>
    </source>
</evidence>
<proteinExistence type="predicted"/>
<feature type="transmembrane region" description="Helical" evidence="1">
    <location>
        <begin position="81"/>
        <end position="104"/>
    </location>
</feature>
<comment type="caution">
    <text evidence="2">The sequence shown here is derived from an EMBL/GenBank/DDBJ whole genome shotgun (WGS) entry which is preliminary data.</text>
</comment>
<keyword evidence="1" id="KW-1133">Transmembrane helix</keyword>
<accession>A0ABT8C8E8</accession>
<evidence type="ECO:0000313" key="2">
    <source>
        <dbReference type="EMBL" id="MDN3688417.1"/>
    </source>
</evidence>
<dbReference type="InterPro" id="IPR025250">
    <property type="entry name" value="DUF4199"/>
</dbReference>
<dbReference type="EMBL" id="JAUFQS010000009">
    <property type="protein sequence ID" value="MDN3688417.1"/>
    <property type="molecule type" value="Genomic_DNA"/>
</dbReference>
<feature type="transmembrane region" description="Helical" evidence="1">
    <location>
        <begin position="14"/>
        <end position="36"/>
    </location>
</feature>
<keyword evidence="1" id="KW-0472">Membrane</keyword>
<dbReference type="Proteomes" id="UP001236663">
    <property type="component" value="Unassembled WGS sequence"/>
</dbReference>
<protein>
    <submittedName>
        <fullName evidence="2">DUF4199 domain-containing protein</fullName>
    </submittedName>
</protein>